<dbReference type="RefSeq" id="WP_011848933.1">
    <property type="nucleotide sequence ID" value="NC_009073.1"/>
</dbReference>
<dbReference type="EMBL" id="CP000561">
    <property type="protein sequence ID" value="ABO07676.1"/>
    <property type="molecule type" value="Genomic_DNA"/>
</dbReference>
<organism evidence="1 2">
    <name type="scientific">Pyrobaculum calidifontis (strain DSM 21063 / JCM 11548 / VA1)</name>
    <dbReference type="NCBI Taxonomy" id="410359"/>
    <lineage>
        <taxon>Archaea</taxon>
        <taxon>Thermoproteota</taxon>
        <taxon>Thermoprotei</taxon>
        <taxon>Thermoproteales</taxon>
        <taxon>Thermoproteaceae</taxon>
        <taxon>Pyrobaculum</taxon>
    </lineage>
</organism>
<evidence type="ECO:0000313" key="2">
    <source>
        <dbReference type="Proteomes" id="UP000001431"/>
    </source>
</evidence>
<dbReference type="eggNOG" id="arCOG01156">
    <property type="taxonomic scope" value="Archaea"/>
</dbReference>
<dbReference type="OrthoDB" id="134976at2157"/>
<dbReference type="AlphaFoldDB" id="A3MSQ9"/>
<name>A3MSQ9_PYRCJ</name>
<dbReference type="STRING" id="410359.Pcal_0239"/>
<sequence length="233" mass="25425">MKRRTLLASLAAAPLAYLAVGAGAVGIKATELDWGLGRRVLFLTDLHIHGEWHAPALGEYDLVLIGGDTYDEWTRDLQAVVEALGQIRGPKIAVLGNHEHWASRRIPLSVGIRALEDAGVHVLRDDWVQVGSLRIFGLDWREDPRSYPAVKDADVVLVHSPDAFHSAVGGLYLAGHTHCGHWCLPWGGAVFTNSAFGYTCGLYKRGAAAMYVSAGLGGMWPRVFCPREVVFVY</sequence>
<dbReference type="InterPro" id="IPR029052">
    <property type="entry name" value="Metallo-depent_PP-like"/>
</dbReference>
<dbReference type="GeneID" id="4909797"/>
<accession>A3MSQ9</accession>
<dbReference type="PANTHER" id="PTHR31302">
    <property type="entry name" value="TRANSMEMBRANE PROTEIN WITH METALLOPHOSPHOESTERASE DOMAIN-RELATED"/>
    <property type="match status" value="1"/>
</dbReference>
<dbReference type="Gene3D" id="3.60.21.10">
    <property type="match status" value="1"/>
</dbReference>
<dbReference type="KEGG" id="pcl:Pcal_0239"/>
<proteinExistence type="predicted"/>
<reference evidence="1" key="1">
    <citation type="submission" date="2007-02" db="EMBL/GenBank/DDBJ databases">
        <title>Complete sequence of Pyrobaculum calidifontis JCM 11548.</title>
        <authorList>
            <consortium name="US DOE Joint Genome Institute"/>
            <person name="Copeland A."/>
            <person name="Lucas S."/>
            <person name="Lapidus A."/>
            <person name="Barry K."/>
            <person name="Glavina del Rio T."/>
            <person name="Dalin E."/>
            <person name="Tice H."/>
            <person name="Pitluck S."/>
            <person name="Chain P."/>
            <person name="Malfatti S."/>
            <person name="Shin M."/>
            <person name="Vergez L."/>
            <person name="Schmutz J."/>
            <person name="Larimer F."/>
            <person name="Land M."/>
            <person name="Hauser L."/>
            <person name="Kyrpides N."/>
            <person name="Mikhailova N."/>
            <person name="Cozen A.E."/>
            <person name="Fitz-Gibbon S.T."/>
            <person name="House C.H."/>
            <person name="Saltikov C."/>
            <person name="Lowe T.M."/>
            <person name="Richardson P."/>
        </authorList>
    </citation>
    <scope>NUCLEOTIDE SEQUENCE [LARGE SCALE GENOMIC DNA]</scope>
    <source>
        <strain evidence="1">JCM 11548</strain>
    </source>
</reference>
<dbReference type="Proteomes" id="UP000001431">
    <property type="component" value="Chromosome"/>
</dbReference>
<dbReference type="PANTHER" id="PTHR31302:SF28">
    <property type="entry name" value="METALLOPHOSPHOESTERASE, CALCINEURIN SUPERFAMILY"/>
    <property type="match status" value="1"/>
</dbReference>
<keyword evidence="2" id="KW-1185">Reference proteome</keyword>
<gene>
    <name evidence="1" type="ordered locus">Pcal_0239</name>
</gene>
<dbReference type="SUPFAM" id="SSF56300">
    <property type="entry name" value="Metallo-dependent phosphatases"/>
    <property type="match status" value="1"/>
</dbReference>
<dbReference type="HOGENOM" id="CLU_025443_3_2_2"/>
<protein>
    <submittedName>
        <fullName evidence="1">Metallophosphoesterase</fullName>
    </submittedName>
</protein>
<evidence type="ECO:0000313" key="1">
    <source>
        <dbReference type="EMBL" id="ABO07676.1"/>
    </source>
</evidence>
<dbReference type="InterPro" id="IPR051158">
    <property type="entry name" value="Metallophosphoesterase_sf"/>
</dbReference>